<dbReference type="RefSeq" id="XP_008781915.2">
    <property type="nucleotide sequence ID" value="XM_008783693.2"/>
</dbReference>
<proteinExistence type="predicted"/>
<dbReference type="InterPro" id="IPR012337">
    <property type="entry name" value="RNaseH-like_sf"/>
</dbReference>
<accession>A0A8B7BND2</accession>
<dbReference type="InterPro" id="IPR044730">
    <property type="entry name" value="RNase_H-like_dom_plant"/>
</dbReference>
<feature type="domain" description="RNase H type-1" evidence="1">
    <location>
        <begin position="17"/>
        <end position="137"/>
    </location>
</feature>
<dbReference type="CDD" id="cd06222">
    <property type="entry name" value="RNase_H_like"/>
    <property type="match status" value="1"/>
</dbReference>
<dbReference type="GO" id="GO:0004523">
    <property type="term" value="F:RNA-DNA hybrid ribonuclease activity"/>
    <property type="evidence" value="ECO:0007669"/>
    <property type="project" value="InterPro"/>
</dbReference>
<dbReference type="Pfam" id="PF13456">
    <property type="entry name" value="RVT_3"/>
    <property type="match status" value="1"/>
</dbReference>
<dbReference type="Gene3D" id="3.30.420.10">
    <property type="entry name" value="Ribonuclease H-like superfamily/Ribonuclease H"/>
    <property type="match status" value="1"/>
</dbReference>
<dbReference type="InterPro" id="IPR002156">
    <property type="entry name" value="RNaseH_domain"/>
</dbReference>
<dbReference type="GeneID" id="103701571"/>
<dbReference type="GO" id="GO:0003676">
    <property type="term" value="F:nucleic acid binding"/>
    <property type="evidence" value="ECO:0007669"/>
    <property type="project" value="InterPro"/>
</dbReference>
<organism evidence="2 3">
    <name type="scientific">Phoenix dactylifera</name>
    <name type="common">Date palm</name>
    <dbReference type="NCBI Taxonomy" id="42345"/>
    <lineage>
        <taxon>Eukaryota</taxon>
        <taxon>Viridiplantae</taxon>
        <taxon>Streptophyta</taxon>
        <taxon>Embryophyta</taxon>
        <taxon>Tracheophyta</taxon>
        <taxon>Spermatophyta</taxon>
        <taxon>Magnoliopsida</taxon>
        <taxon>Liliopsida</taxon>
        <taxon>Arecaceae</taxon>
        <taxon>Coryphoideae</taxon>
        <taxon>Phoeniceae</taxon>
        <taxon>Phoenix</taxon>
    </lineage>
</organism>
<protein>
    <submittedName>
        <fullName evidence="3">Uncharacterized protein LOC103701571</fullName>
    </submittedName>
</protein>
<dbReference type="PANTHER" id="PTHR47723:SF19">
    <property type="entry name" value="POLYNUCLEOTIDYL TRANSFERASE, RIBONUCLEASE H-LIKE SUPERFAMILY PROTEIN"/>
    <property type="match status" value="1"/>
</dbReference>
<evidence type="ECO:0000313" key="2">
    <source>
        <dbReference type="Proteomes" id="UP000228380"/>
    </source>
</evidence>
<dbReference type="AlphaFoldDB" id="A0A8B7BND2"/>
<dbReference type="InterPro" id="IPR053151">
    <property type="entry name" value="RNase_H-like"/>
</dbReference>
<sequence length="146" mass="16330">MAWYPWQGQRFETSQLNFDGSWSADGAHGNVGFVIRDHLGMLIAAEGRRTTSRAVIEVELQATLEDMSYGRRVLGADRIFLEEDSFMVVDWIWGVDMEGDGHPLLREIRGLAKETGSFQVAHVYRKANSAADWVASFVARHSSGVV</sequence>
<dbReference type="KEGG" id="pda:103701571"/>
<reference evidence="2" key="1">
    <citation type="journal article" date="2019" name="Nat. Commun.">
        <title>Genome-wide association mapping of date palm fruit traits.</title>
        <authorList>
            <person name="Hazzouri K.M."/>
            <person name="Gros-Balthazard M."/>
            <person name="Flowers J.M."/>
            <person name="Copetti D."/>
            <person name="Lemansour A."/>
            <person name="Lebrun M."/>
            <person name="Masmoudi K."/>
            <person name="Ferrand S."/>
            <person name="Dhar M.I."/>
            <person name="Fresquez Z.A."/>
            <person name="Rosas U."/>
            <person name="Zhang J."/>
            <person name="Talag J."/>
            <person name="Lee S."/>
            <person name="Kudrna D."/>
            <person name="Powell R.F."/>
            <person name="Leitch I.J."/>
            <person name="Krueger R.R."/>
            <person name="Wing R.A."/>
            <person name="Amiri K.M.A."/>
            <person name="Purugganan M.D."/>
        </authorList>
    </citation>
    <scope>NUCLEOTIDE SEQUENCE [LARGE SCALE GENOMIC DNA]</scope>
    <source>
        <strain evidence="2">cv. Khalas</strain>
    </source>
</reference>
<gene>
    <name evidence="3" type="primary">LOC103701571</name>
</gene>
<dbReference type="OrthoDB" id="597234at2759"/>
<dbReference type="Proteomes" id="UP000228380">
    <property type="component" value="Chromosome 1"/>
</dbReference>
<dbReference type="PANTHER" id="PTHR47723">
    <property type="entry name" value="OS05G0353850 PROTEIN"/>
    <property type="match status" value="1"/>
</dbReference>
<keyword evidence="2" id="KW-1185">Reference proteome</keyword>
<evidence type="ECO:0000313" key="3">
    <source>
        <dbReference type="RefSeq" id="XP_008781915.2"/>
    </source>
</evidence>
<name>A0A8B7BND2_PHODC</name>
<dbReference type="SUPFAM" id="SSF53098">
    <property type="entry name" value="Ribonuclease H-like"/>
    <property type="match status" value="1"/>
</dbReference>
<evidence type="ECO:0000259" key="1">
    <source>
        <dbReference type="Pfam" id="PF13456"/>
    </source>
</evidence>
<dbReference type="InterPro" id="IPR036397">
    <property type="entry name" value="RNaseH_sf"/>
</dbReference>
<reference evidence="3" key="2">
    <citation type="submission" date="2025-08" db="UniProtKB">
        <authorList>
            <consortium name="RefSeq"/>
        </authorList>
    </citation>
    <scope>IDENTIFICATION</scope>
    <source>
        <tissue evidence="3">Young leaves</tissue>
    </source>
</reference>